<dbReference type="InterPro" id="IPR006594">
    <property type="entry name" value="LisH"/>
</dbReference>
<dbReference type="PROSITE" id="PS50897">
    <property type="entry name" value="CTLH"/>
    <property type="match status" value="1"/>
</dbReference>
<feature type="repeat" description="WD" evidence="3">
    <location>
        <begin position="709"/>
        <end position="749"/>
    </location>
</feature>
<evidence type="ECO:0000313" key="8">
    <source>
        <dbReference type="Proteomes" id="UP000472265"/>
    </source>
</evidence>
<dbReference type="GeneTree" id="ENSGT00940000155561"/>
<dbReference type="InterPro" id="IPR006595">
    <property type="entry name" value="CTLH_C"/>
</dbReference>
<gene>
    <name evidence="7" type="primary">WDR47</name>
</gene>
<name>A0A671Z4X6_SPAAU</name>
<dbReference type="InterPro" id="IPR054532">
    <property type="entry name" value="TPL_SMU1_LisH-like"/>
</dbReference>
<dbReference type="SUPFAM" id="SSF50978">
    <property type="entry name" value="WD40 repeat-like"/>
    <property type="match status" value="1"/>
</dbReference>
<keyword evidence="4" id="KW-0175">Coiled coil</keyword>
<reference evidence="7" key="2">
    <citation type="submission" date="2025-08" db="UniProtKB">
        <authorList>
            <consortium name="Ensembl"/>
        </authorList>
    </citation>
    <scope>IDENTIFICATION</scope>
</reference>
<feature type="repeat" description="WD" evidence="3">
    <location>
        <begin position="615"/>
        <end position="645"/>
    </location>
</feature>
<dbReference type="SMART" id="SM00668">
    <property type="entry name" value="CTLH"/>
    <property type="match status" value="1"/>
</dbReference>
<dbReference type="PANTHER" id="PTHR19863:SF5">
    <property type="entry name" value="WD REPEAT-CONTAINING PROTEIN 47"/>
    <property type="match status" value="1"/>
</dbReference>
<dbReference type="InterPro" id="IPR040067">
    <property type="entry name" value="WDR47"/>
</dbReference>
<dbReference type="Pfam" id="PF25602">
    <property type="entry name" value="WDR47_COR"/>
    <property type="match status" value="1"/>
</dbReference>
<evidence type="ECO:0000256" key="1">
    <source>
        <dbReference type="ARBA" id="ARBA00022574"/>
    </source>
</evidence>
<feature type="compositionally biased region" description="Polar residues" evidence="5">
    <location>
        <begin position="538"/>
        <end position="549"/>
    </location>
</feature>
<dbReference type="PROSITE" id="PS00678">
    <property type="entry name" value="WD_REPEATS_1"/>
    <property type="match status" value="1"/>
</dbReference>
<feature type="region of interest" description="Disordered" evidence="5">
    <location>
        <begin position="467"/>
        <end position="549"/>
    </location>
</feature>
<feature type="repeat" description="WD" evidence="3">
    <location>
        <begin position="842"/>
        <end position="873"/>
    </location>
</feature>
<dbReference type="PROSITE" id="PS50896">
    <property type="entry name" value="LISH"/>
    <property type="match status" value="1"/>
</dbReference>
<dbReference type="PROSITE" id="PS50294">
    <property type="entry name" value="WD_REPEATS_REGION"/>
    <property type="match status" value="1"/>
</dbReference>
<feature type="repeat" description="WD" evidence="3">
    <location>
        <begin position="796"/>
        <end position="830"/>
    </location>
</feature>
<sequence length="877" mass="96820">MTADETISLKEAEVIKLMLDFLNSRKLHISMLALEKESGVINGLYSDDMLFLRQLILDGQWEEVMQFIQPLEGMEKFDKKRFRYIVLKQKFLEALCVNNAMSAAEDPQNLELTMQEAVKCLHSLEKYCPTKDDYSKLCLLLTLPRLTHHAEFKDWNPSTARVHCFEEACAMVAEFIPADRKLSEAGFRASGNRLFQLLIKGILYECCVEFCQSKATGEEITEGEVLLGVDLLCGNGCDELDLSLLSWLQNLSPGAFSCAFQQKTLNIHVDRLVKPSKAGHADLLTPLINRLSPCPASPFRQRPHSADTYMSRSLNPALDGLSHGLANQDKRGMEANMKTALSRSLVENNVHQQDDSPERCVLLGYLKYYGAPLRDGRRQGSVSERLDSSEQIQEYYRQRQRVQQHLEQKKQQRQLYQQMLLEGGVKPQDGAQNNLTETFLSRSIQKLEEMNVGIDHRGDEVMTQHFGQQWNGQTGNNSTSSPRTTDTRHTPDTGPPRDKLGGVVSSTPLKNGGRGLPSLGESPVPARQSAEKIRGSCPTVQDDSGCSPGKSKTQFVKVNQLEDTQAVRAVAFHPSGALYAVGSNSKTLRVCAYPETLTPGGSGAVKQPAVRFRRNKHHKGSIYCVAWSHCGQLLATGSNDKYVKVLPFNADSCNATGPDLEFSMHDGTIRDLAFMEGPESGGSILISAGAGDCNIYTTDCQRGQGLHALSGHTGHILTLYTWGGWMIASGSQDKTVRFWDLRVPSCVRVVGTTLHGSGSAVASVAVDPSGRLLATGQEDSTCMLYDIRGGRIVQTYRPHGSDIRSVRFSPGAHHLLTGSYDNKIIISDLQGDLTKPLPQTVAGEHLDKVIQCRWHPLDRTFLSSSADRTVTLWAPGP</sequence>
<feature type="domain" description="CTLH" evidence="6">
    <location>
        <begin position="45"/>
        <end position="102"/>
    </location>
</feature>
<dbReference type="InterPro" id="IPR015943">
    <property type="entry name" value="WD40/YVTN_repeat-like_dom_sf"/>
</dbReference>
<feature type="repeat" description="WD" evidence="3">
    <location>
        <begin position="754"/>
        <end position="795"/>
    </location>
</feature>
<feature type="coiled-coil region" evidence="4">
    <location>
        <begin position="392"/>
        <end position="419"/>
    </location>
</feature>
<dbReference type="Proteomes" id="UP000472265">
    <property type="component" value="Chromosome 11"/>
</dbReference>
<dbReference type="PANTHER" id="PTHR19863">
    <property type="entry name" value="NEMITIN (NEURONAL ENRICHED MAP INTERACTING PROTEIN) HOMOLOG"/>
    <property type="match status" value="1"/>
</dbReference>
<proteinExistence type="predicted"/>
<dbReference type="Pfam" id="PF00400">
    <property type="entry name" value="WD40"/>
    <property type="match status" value="6"/>
</dbReference>
<dbReference type="SMART" id="SM00320">
    <property type="entry name" value="WD40"/>
    <property type="match status" value="7"/>
</dbReference>
<evidence type="ECO:0000313" key="7">
    <source>
        <dbReference type="Ensembl" id="ENSSAUP00010069965.1"/>
    </source>
</evidence>
<feature type="compositionally biased region" description="Basic and acidic residues" evidence="5">
    <location>
        <begin position="485"/>
        <end position="500"/>
    </location>
</feature>
<keyword evidence="8" id="KW-1185">Reference proteome</keyword>
<dbReference type="SMART" id="SM00667">
    <property type="entry name" value="LisH"/>
    <property type="match status" value="1"/>
</dbReference>
<dbReference type="InterPro" id="IPR001680">
    <property type="entry name" value="WD40_rpt"/>
</dbReference>
<dbReference type="InterPro" id="IPR057749">
    <property type="entry name" value="WDR47_COR"/>
</dbReference>
<evidence type="ECO:0000256" key="4">
    <source>
        <dbReference type="SAM" id="Coils"/>
    </source>
</evidence>
<dbReference type="Ensembl" id="ENSSAUT00010073234.1">
    <property type="protein sequence ID" value="ENSSAUP00010069965.1"/>
    <property type="gene ID" value="ENSSAUG00010027684.1"/>
</dbReference>
<feature type="compositionally biased region" description="Polar residues" evidence="5">
    <location>
        <begin position="467"/>
        <end position="477"/>
    </location>
</feature>
<dbReference type="InterPro" id="IPR019775">
    <property type="entry name" value="WD40_repeat_CS"/>
</dbReference>
<organism evidence="7 8">
    <name type="scientific">Sparus aurata</name>
    <name type="common">Gilthead sea bream</name>
    <dbReference type="NCBI Taxonomy" id="8175"/>
    <lineage>
        <taxon>Eukaryota</taxon>
        <taxon>Metazoa</taxon>
        <taxon>Chordata</taxon>
        <taxon>Craniata</taxon>
        <taxon>Vertebrata</taxon>
        <taxon>Euteleostomi</taxon>
        <taxon>Actinopterygii</taxon>
        <taxon>Neopterygii</taxon>
        <taxon>Teleostei</taxon>
        <taxon>Neoteleostei</taxon>
        <taxon>Acanthomorphata</taxon>
        <taxon>Eupercaria</taxon>
        <taxon>Spariformes</taxon>
        <taxon>Sparidae</taxon>
        <taxon>Sparus</taxon>
    </lineage>
</organism>
<dbReference type="InterPro" id="IPR036322">
    <property type="entry name" value="WD40_repeat_dom_sf"/>
</dbReference>
<protein>
    <submittedName>
        <fullName evidence="7">WD repeat domain 47</fullName>
    </submittedName>
</protein>
<evidence type="ECO:0000256" key="3">
    <source>
        <dbReference type="PROSITE-ProRule" id="PRU00221"/>
    </source>
</evidence>
<evidence type="ECO:0000256" key="2">
    <source>
        <dbReference type="ARBA" id="ARBA00022737"/>
    </source>
</evidence>
<dbReference type="CDD" id="cd00200">
    <property type="entry name" value="WD40"/>
    <property type="match status" value="1"/>
</dbReference>
<dbReference type="Gene3D" id="2.130.10.10">
    <property type="entry name" value="YVTN repeat-like/Quinoprotein amine dehydrogenase"/>
    <property type="match status" value="2"/>
</dbReference>
<keyword evidence="1 3" id="KW-0853">WD repeat</keyword>
<reference evidence="7" key="1">
    <citation type="submission" date="2021-04" db="EMBL/GenBank/DDBJ databases">
        <authorList>
            <consortium name="Wellcome Sanger Institute Data Sharing"/>
        </authorList>
    </citation>
    <scope>NUCLEOTIDE SEQUENCE [LARGE SCALE GENOMIC DNA]</scope>
</reference>
<dbReference type="Pfam" id="PF17814">
    <property type="entry name" value="LisH_TPL"/>
    <property type="match status" value="1"/>
</dbReference>
<dbReference type="AlphaFoldDB" id="A0A671Z4X6"/>
<dbReference type="PROSITE" id="PS50082">
    <property type="entry name" value="WD_REPEATS_2"/>
    <property type="match status" value="5"/>
</dbReference>
<keyword evidence="2" id="KW-0677">Repeat</keyword>
<accession>A0A671Z4X6</accession>
<reference evidence="7" key="3">
    <citation type="submission" date="2025-09" db="UniProtKB">
        <authorList>
            <consortium name="Ensembl"/>
        </authorList>
    </citation>
    <scope>IDENTIFICATION</scope>
</reference>
<evidence type="ECO:0000256" key="5">
    <source>
        <dbReference type="SAM" id="MobiDB-lite"/>
    </source>
</evidence>
<evidence type="ECO:0000259" key="6">
    <source>
        <dbReference type="PROSITE" id="PS50897"/>
    </source>
</evidence>